<evidence type="ECO:0000256" key="1">
    <source>
        <dbReference type="SAM" id="MobiDB-lite"/>
    </source>
</evidence>
<name>A0A1X6P9H9_PORUM</name>
<protein>
    <submittedName>
        <fullName evidence="2">Uncharacterized protein</fullName>
    </submittedName>
</protein>
<feature type="compositionally biased region" description="Gly residues" evidence="1">
    <location>
        <begin position="113"/>
        <end position="133"/>
    </location>
</feature>
<accession>A0A1X6P9H9</accession>
<feature type="region of interest" description="Disordered" evidence="1">
    <location>
        <begin position="69"/>
        <end position="92"/>
    </location>
</feature>
<feature type="compositionally biased region" description="Basic and acidic residues" evidence="1">
    <location>
        <begin position="32"/>
        <end position="45"/>
    </location>
</feature>
<feature type="region of interest" description="Disordered" evidence="1">
    <location>
        <begin position="107"/>
        <end position="144"/>
    </location>
</feature>
<sequence length="182" mass="18411">MVARPFPGAPCAPHSGGLRSAMSTNCGGQRQSRREEPRARAEGGRAGRVPAGGGGCVSGRCCRKVGRCGGGGGRRAARGGGGRDAARGGGARRAAAAGRGRFVGCRGLQVSRSGGGGEGSGRGGRGVARGGGGRGEREHRPNGQWHSARLPACYVFGTPDAAVPTASDVPYEQQHLRRMCHL</sequence>
<feature type="compositionally biased region" description="Gly residues" evidence="1">
    <location>
        <begin position="69"/>
        <end position="91"/>
    </location>
</feature>
<organism evidence="2 3">
    <name type="scientific">Porphyra umbilicalis</name>
    <name type="common">Purple laver</name>
    <name type="synonym">Red alga</name>
    <dbReference type="NCBI Taxonomy" id="2786"/>
    <lineage>
        <taxon>Eukaryota</taxon>
        <taxon>Rhodophyta</taxon>
        <taxon>Bangiophyceae</taxon>
        <taxon>Bangiales</taxon>
        <taxon>Bangiaceae</taxon>
        <taxon>Porphyra</taxon>
    </lineage>
</organism>
<evidence type="ECO:0000313" key="2">
    <source>
        <dbReference type="EMBL" id="OSX77551.1"/>
    </source>
</evidence>
<reference evidence="2 3" key="1">
    <citation type="submission" date="2017-03" db="EMBL/GenBank/DDBJ databases">
        <title>WGS assembly of Porphyra umbilicalis.</title>
        <authorList>
            <person name="Brawley S.H."/>
            <person name="Blouin N.A."/>
            <person name="Ficko-Blean E."/>
            <person name="Wheeler G.L."/>
            <person name="Lohr M."/>
            <person name="Goodson H.V."/>
            <person name="Jenkins J.W."/>
            <person name="Blaby-Haas C.E."/>
            <person name="Helliwell K.E."/>
            <person name="Chan C."/>
            <person name="Marriage T."/>
            <person name="Bhattacharya D."/>
            <person name="Klein A.S."/>
            <person name="Badis Y."/>
            <person name="Brodie J."/>
            <person name="Cao Y."/>
            <person name="Collen J."/>
            <person name="Dittami S.M."/>
            <person name="Gachon C.M."/>
            <person name="Green B.R."/>
            <person name="Karpowicz S."/>
            <person name="Kim J.W."/>
            <person name="Kudahl U."/>
            <person name="Lin S."/>
            <person name="Michel G."/>
            <person name="Mittag M."/>
            <person name="Olson B.J."/>
            <person name="Pangilinan J."/>
            <person name="Peng Y."/>
            <person name="Qiu H."/>
            <person name="Shu S."/>
            <person name="Singer J.T."/>
            <person name="Smith A.G."/>
            <person name="Sprecher B.N."/>
            <person name="Wagner V."/>
            <person name="Wang W."/>
            <person name="Wang Z.-Y."/>
            <person name="Yan J."/>
            <person name="Yarish C."/>
            <person name="Zoeuner-Riek S."/>
            <person name="Zhuang Y."/>
            <person name="Zou Y."/>
            <person name="Lindquist E.A."/>
            <person name="Grimwood J."/>
            <person name="Barry K."/>
            <person name="Rokhsar D.S."/>
            <person name="Schmutz J."/>
            <person name="Stiller J.W."/>
            <person name="Grossman A.R."/>
            <person name="Prochnik S.E."/>
        </authorList>
    </citation>
    <scope>NUCLEOTIDE SEQUENCE [LARGE SCALE GENOMIC DNA]</scope>
    <source>
        <strain evidence="2">4086291</strain>
    </source>
</reference>
<proteinExistence type="predicted"/>
<evidence type="ECO:0000313" key="3">
    <source>
        <dbReference type="Proteomes" id="UP000218209"/>
    </source>
</evidence>
<feature type="compositionally biased region" description="Polar residues" evidence="1">
    <location>
        <begin position="21"/>
        <end position="30"/>
    </location>
</feature>
<gene>
    <name evidence="2" type="ORF">BU14_0144s0016</name>
</gene>
<feature type="region of interest" description="Disordered" evidence="1">
    <location>
        <begin position="1"/>
        <end position="49"/>
    </location>
</feature>
<dbReference type="Proteomes" id="UP000218209">
    <property type="component" value="Unassembled WGS sequence"/>
</dbReference>
<dbReference type="AlphaFoldDB" id="A0A1X6P9H9"/>
<keyword evidence="3" id="KW-1185">Reference proteome</keyword>
<dbReference type="EMBL" id="KV918835">
    <property type="protein sequence ID" value="OSX77551.1"/>
    <property type="molecule type" value="Genomic_DNA"/>
</dbReference>